<dbReference type="Gene3D" id="2.40.30.10">
    <property type="entry name" value="Translation factors"/>
    <property type="match status" value="1"/>
</dbReference>
<dbReference type="GO" id="GO:0003924">
    <property type="term" value="F:GTPase activity"/>
    <property type="evidence" value="ECO:0007669"/>
    <property type="project" value="InterPro"/>
</dbReference>
<evidence type="ECO:0000256" key="2">
    <source>
        <dbReference type="ARBA" id="ARBA00023134"/>
    </source>
</evidence>
<keyword evidence="5" id="KW-1185">Reference proteome</keyword>
<dbReference type="SUPFAM" id="SSF50447">
    <property type="entry name" value="Translation proteins"/>
    <property type="match status" value="1"/>
</dbReference>
<organism evidence="4 5">
    <name type="scientific">Ciona savignyi</name>
    <name type="common">Pacific transparent sea squirt</name>
    <dbReference type="NCBI Taxonomy" id="51511"/>
    <lineage>
        <taxon>Eukaryota</taxon>
        <taxon>Metazoa</taxon>
        <taxon>Chordata</taxon>
        <taxon>Tunicata</taxon>
        <taxon>Ascidiacea</taxon>
        <taxon>Phlebobranchia</taxon>
        <taxon>Cionidae</taxon>
        <taxon>Ciona</taxon>
    </lineage>
</organism>
<dbReference type="GO" id="GO:0043022">
    <property type="term" value="F:ribosome binding"/>
    <property type="evidence" value="ECO:0007669"/>
    <property type="project" value="TreeGrafter"/>
</dbReference>
<dbReference type="FunFam" id="3.90.1430.10:FF:000002">
    <property type="entry name" value="Elongation factor like GTPase 1"/>
    <property type="match status" value="1"/>
</dbReference>
<dbReference type="PROSITE" id="PS51722">
    <property type="entry name" value="G_TR_2"/>
    <property type="match status" value="1"/>
</dbReference>
<dbReference type="Pfam" id="PF22042">
    <property type="entry name" value="EF-G_D2"/>
    <property type="match status" value="1"/>
</dbReference>
<dbReference type="Proteomes" id="UP000007875">
    <property type="component" value="Unassembled WGS sequence"/>
</dbReference>
<dbReference type="InterPro" id="IPR014721">
    <property type="entry name" value="Ribsml_uS5_D2-typ_fold_subgr"/>
</dbReference>
<dbReference type="FunFam" id="3.40.50.300:FF:000058">
    <property type="entry name" value="Translation elongation factor 2"/>
    <property type="match status" value="1"/>
</dbReference>
<name>H2YCG1_CIOSA</name>
<dbReference type="GO" id="GO:0042256">
    <property type="term" value="P:cytosolic ribosome assembly"/>
    <property type="evidence" value="ECO:0007669"/>
    <property type="project" value="TreeGrafter"/>
</dbReference>
<dbReference type="Pfam" id="PF00679">
    <property type="entry name" value="EFG_C"/>
    <property type="match status" value="1"/>
</dbReference>
<dbReference type="InterPro" id="IPR005225">
    <property type="entry name" value="Small_GTP-bd"/>
</dbReference>
<accession>H2YCG1</accession>
<dbReference type="CDD" id="cd01681">
    <property type="entry name" value="aeEF2_snRNP_like_IV"/>
    <property type="match status" value="1"/>
</dbReference>
<dbReference type="Gene3D" id="3.30.70.870">
    <property type="entry name" value="Elongation Factor G (Translational Gtpase), domain 3"/>
    <property type="match status" value="1"/>
</dbReference>
<dbReference type="InterPro" id="IPR000795">
    <property type="entry name" value="T_Tr_GTP-bd_dom"/>
</dbReference>
<dbReference type="InterPro" id="IPR053905">
    <property type="entry name" value="EF-G-like_DII"/>
</dbReference>
<dbReference type="AlphaFoldDB" id="H2YCG1"/>
<reference evidence="4" key="2">
    <citation type="submission" date="2025-08" db="UniProtKB">
        <authorList>
            <consortium name="Ensembl"/>
        </authorList>
    </citation>
    <scope>IDENTIFICATION</scope>
</reference>
<protein>
    <recommendedName>
        <fullName evidence="3">Tr-type G domain-containing protein</fullName>
    </recommendedName>
</protein>
<dbReference type="InterPro" id="IPR056752">
    <property type="entry name" value="EFL1"/>
</dbReference>
<dbReference type="PANTHER" id="PTHR42908">
    <property type="entry name" value="TRANSLATION ELONGATION FACTOR-RELATED"/>
    <property type="match status" value="1"/>
</dbReference>
<dbReference type="SUPFAM" id="SSF52540">
    <property type="entry name" value="P-loop containing nucleoside triphosphate hydrolases"/>
    <property type="match status" value="1"/>
</dbReference>
<dbReference type="Ensembl" id="ENSCSAVT00000003054.1">
    <property type="protein sequence ID" value="ENSCSAVP00000003009.1"/>
    <property type="gene ID" value="ENSCSAVG00000001787.1"/>
</dbReference>
<dbReference type="Pfam" id="PF25118">
    <property type="entry name" value="EFL1"/>
    <property type="match status" value="1"/>
</dbReference>
<reference evidence="4" key="3">
    <citation type="submission" date="2025-09" db="UniProtKB">
        <authorList>
            <consortium name="Ensembl"/>
        </authorList>
    </citation>
    <scope>IDENTIFICATION</scope>
</reference>
<reference evidence="5" key="1">
    <citation type="submission" date="2003-08" db="EMBL/GenBank/DDBJ databases">
        <authorList>
            <person name="Birren B."/>
            <person name="Nusbaum C."/>
            <person name="Abebe A."/>
            <person name="Abouelleil A."/>
            <person name="Adekoya E."/>
            <person name="Ait-zahra M."/>
            <person name="Allen N."/>
            <person name="Allen T."/>
            <person name="An P."/>
            <person name="Anderson M."/>
            <person name="Anderson S."/>
            <person name="Arachchi H."/>
            <person name="Armbruster J."/>
            <person name="Bachantsang P."/>
            <person name="Baldwin J."/>
            <person name="Barry A."/>
            <person name="Bayul T."/>
            <person name="Blitshsteyn B."/>
            <person name="Bloom T."/>
            <person name="Blye J."/>
            <person name="Boguslavskiy L."/>
            <person name="Borowsky M."/>
            <person name="Boukhgalter B."/>
            <person name="Brunache A."/>
            <person name="Butler J."/>
            <person name="Calixte N."/>
            <person name="Calvo S."/>
            <person name="Camarata J."/>
            <person name="Campo K."/>
            <person name="Chang J."/>
            <person name="Cheshatsang Y."/>
            <person name="Citroen M."/>
            <person name="Collymore A."/>
            <person name="Considine T."/>
            <person name="Cook A."/>
            <person name="Cooke P."/>
            <person name="Corum B."/>
            <person name="Cuomo C."/>
            <person name="David R."/>
            <person name="Dawoe T."/>
            <person name="Degray S."/>
            <person name="Dodge S."/>
            <person name="Dooley K."/>
            <person name="Dorje P."/>
            <person name="Dorjee K."/>
            <person name="Dorris L."/>
            <person name="Duffey N."/>
            <person name="Dupes A."/>
            <person name="Elkins T."/>
            <person name="Engels R."/>
            <person name="Erickson J."/>
            <person name="Farina A."/>
            <person name="Faro S."/>
            <person name="Ferreira P."/>
            <person name="Fischer H."/>
            <person name="Fitzgerald M."/>
            <person name="Foley K."/>
            <person name="Gage D."/>
            <person name="Galagan J."/>
            <person name="Gearin G."/>
            <person name="Gnerre S."/>
            <person name="Gnirke A."/>
            <person name="Goyette A."/>
            <person name="Graham J."/>
            <person name="Grandbois E."/>
            <person name="Gyaltsen K."/>
            <person name="Hafez N."/>
            <person name="Hagopian D."/>
            <person name="Hagos B."/>
            <person name="Hall J."/>
            <person name="Hatcher B."/>
            <person name="Heller A."/>
            <person name="Higgins H."/>
            <person name="Honan T."/>
            <person name="Horn A."/>
            <person name="Houde N."/>
            <person name="Hughes L."/>
            <person name="Hulme W."/>
            <person name="Husby E."/>
            <person name="Iliev I."/>
            <person name="Jaffe D."/>
            <person name="Jones C."/>
            <person name="Kamal M."/>
            <person name="Kamat A."/>
            <person name="Kamvysselis M."/>
            <person name="Karlsson E."/>
            <person name="Kells C."/>
            <person name="Kieu A."/>
            <person name="Kisner P."/>
            <person name="Kodira C."/>
            <person name="Kulbokas E."/>
            <person name="Labutti K."/>
            <person name="Lama D."/>
            <person name="Landers T."/>
            <person name="Leger J."/>
            <person name="Levine S."/>
            <person name="Lewis D."/>
            <person name="Lewis T."/>
            <person name="Lindblad-toh K."/>
            <person name="Liu X."/>
            <person name="Lokyitsang T."/>
            <person name="Lokyitsang Y."/>
            <person name="Lucien O."/>
            <person name="Lui A."/>
            <person name="Ma L.J."/>
            <person name="Mabbitt R."/>
            <person name="Macdonald J."/>
            <person name="Maclean C."/>
            <person name="Major J."/>
            <person name="Manning J."/>
            <person name="Marabella R."/>
            <person name="Maru K."/>
            <person name="Matthews C."/>
            <person name="Mauceli E."/>
            <person name="Mccarthy M."/>
            <person name="Mcdonough S."/>
            <person name="Mcghee T."/>
            <person name="Meldrim J."/>
            <person name="Meneus L."/>
            <person name="Mesirov J."/>
            <person name="Mihalev A."/>
            <person name="Mihova T."/>
            <person name="Mikkelsen T."/>
            <person name="Mlenga V."/>
            <person name="Moru K."/>
            <person name="Mozes J."/>
            <person name="Mulrain L."/>
            <person name="Munson G."/>
            <person name="Naylor J."/>
            <person name="Newes C."/>
            <person name="Nguyen C."/>
            <person name="Nguyen N."/>
            <person name="Nguyen T."/>
            <person name="Nicol R."/>
            <person name="Nielsen C."/>
            <person name="Nizzari M."/>
            <person name="Norbu C."/>
            <person name="Norbu N."/>
            <person name="O'donnell P."/>
            <person name="Okoawo O."/>
            <person name="O'leary S."/>
            <person name="Omotosho B."/>
            <person name="O'neill K."/>
            <person name="Osman S."/>
            <person name="Parker S."/>
            <person name="Perrin D."/>
            <person name="Phunkhang P."/>
            <person name="Piqani B."/>
            <person name="Purcell S."/>
            <person name="Rachupka T."/>
            <person name="Ramasamy U."/>
            <person name="Rameau R."/>
            <person name="Ray V."/>
            <person name="Raymond C."/>
            <person name="Retta R."/>
            <person name="Richardson S."/>
            <person name="Rise C."/>
            <person name="Rodriguez J."/>
            <person name="Rogers J."/>
            <person name="Rogov P."/>
            <person name="Rutman M."/>
            <person name="Schupbach R."/>
            <person name="Seaman C."/>
            <person name="Settipalli S."/>
            <person name="Sharpe T."/>
            <person name="Sheridan J."/>
            <person name="Sherpa N."/>
            <person name="Shi J."/>
            <person name="Smirnov S."/>
            <person name="Smith C."/>
            <person name="Sougnez C."/>
            <person name="Spencer B."/>
            <person name="Stalker J."/>
            <person name="Stange-thomann N."/>
            <person name="Stavropoulos S."/>
            <person name="Stetson K."/>
            <person name="Stone C."/>
            <person name="Stone S."/>
            <person name="Stubbs M."/>
            <person name="Talamas J."/>
            <person name="Tchuinga P."/>
            <person name="Tenzing P."/>
            <person name="Tesfaye S."/>
            <person name="Theodore J."/>
            <person name="Thoulutsang Y."/>
            <person name="Topham K."/>
            <person name="Towey S."/>
            <person name="Tsamla T."/>
            <person name="Tsomo N."/>
            <person name="Vallee D."/>
            <person name="Vassiliev H."/>
            <person name="Venkataraman V."/>
            <person name="Vinson J."/>
            <person name="Vo A."/>
            <person name="Wade C."/>
            <person name="Wang S."/>
            <person name="Wangchuk T."/>
            <person name="Wangdi T."/>
            <person name="Whittaker C."/>
            <person name="Wilkinson J."/>
            <person name="Wu Y."/>
            <person name="Wyman D."/>
            <person name="Yadav S."/>
            <person name="Yang S."/>
            <person name="Yang X."/>
            <person name="Yeager S."/>
            <person name="Yee E."/>
            <person name="Young G."/>
            <person name="Zainoun J."/>
            <person name="Zembeck L."/>
            <person name="Zimmer A."/>
            <person name="Zody M."/>
            <person name="Lander E."/>
        </authorList>
    </citation>
    <scope>NUCLEOTIDE SEQUENCE [LARGE SCALE GENOMIC DNA]</scope>
</reference>
<feature type="domain" description="Tr-type G" evidence="3">
    <location>
        <begin position="17"/>
        <end position="240"/>
    </location>
</feature>
<dbReference type="CDD" id="cd16261">
    <property type="entry name" value="EF2_snRNP_III"/>
    <property type="match status" value="1"/>
</dbReference>
<sequence>MKATSIEKVKELQQDASNIRNICILAHVDHGKTTLADALIASNGIISKRMAGKLRYMDSRDDEQLRGITMKSSAISLHYLLETKEYLVNLIDSPGHVDFGSEVCTAVRLCDGAIVVVDVVEGVCPQTHAVLRQAWLEKLSPILVLNKIDRLITELKFTPDEAHLHLQQVLEQVAVLCKQYKTKIIYNLYFSPSHGNVVFASAVDGWGFKIQHFSRIFSKKLGIREKILTRTLWGDYYVNTKTKKIMKGAQAKGKKTLFVQFILENLWAIYDAVFIKRYEKITKSLNLNISARDVRVGKSEPRAYLQSICSQWLPLADAVLSSVCQYLPSPSEINGDRVEGLMYFLSCDPTSSTTIVLVSKMVANEKNEQFIAFARVFSGTLKVGQTLFVLGPKYDPTSILDLNVSAVVTSIYLWMGRELESLEEAPAGCIVGIGGLEDVVLNSATLCSSMACPPFNALTVDVAPIIRVAVEPYLLSEMNNLVDGLKLLNQADPCVQVMVQETGEHVVIAAGEVHLQRCLDDLKNRFSKIEIKASAPIVPFRETVIKRPKKTALSKNGKSKNGSVVIETPNKQSTLLKIKQETLEQIKQLKSSLEAAFSSAGRRKWSNAVDRIWSFGPRGNGPNILTADSSVDIGMYRECDQSIVSGFQLATLSGPLCEEPMHGVCFVVEEWKISAPPAASTEGQKEQEDRKACRRSFQAQPQRLMAAMYTCNVQATAEVLGKVYAVLGRREGRVLSEDLRDGTNSFDIHATLPVAESFGFAEEIRKRTSGLASPQLVFSHW</sequence>
<dbReference type="GeneTree" id="ENSGT00550000074806"/>
<dbReference type="InterPro" id="IPR041095">
    <property type="entry name" value="EFG_II"/>
</dbReference>
<keyword evidence="1" id="KW-0547">Nucleotide-binding</keyword>
<dbReference type="CDD" id="cd01885">
    <property type="entry name" value="EF2"/>
    <property type="match status" value="1"/>
</dbReference>
<dbReference type="Pfam" id="PF14492">
    <property type="entry name" value="EFG_III"/>
    <property type="match status" value="1"/>
</dbReference>
<evidence type="ECO:0000256" key="1">
    <source>
        <dbReference type="ARBA" id="ARBA00022741"/>
    </source>
</evidence>
<dbReference type="GO" id="GO:1990904">
    <property type="term" value="C:ribonucleoprotein complex"/>
    <property type="evidence" value="ECO:0007669"/>
    <property type="project" value="TreeGrafter"/>
</dbReference>
<keyword evidence="2" id="KW-0342">GTP-binding</keyword>
<dbReference type="HOGENOM" id="CLU_002794_11_2_1"/>
<dbReference type="SUPFAM" id="SSF54980">
    <property type="entry name" value="EF-G C-terminal domain-like"/>
    <property type="match status" value="2"/>
</dbReference>
<dbReference type="Pfam" id="PF00009">
    <property type="entry name" value="GTP_EFTU"/>
    <property type="match status" value="1"/>
</dbReference>
<dbReference type="CDD" id="cd04096">
    <property type="entry name" value="eEF2_snRNP_like_C"/>
    <property type="match status" value="1"/>
</dbReference>
<dbReference type="SMART" id="SM00838">
    <property type="entry name" value="EFG_C"/>
    <property type="match status" value="1"/>
</dbReference>
<dbReference type="Gene3D" id="3.30.70.240">
    <property type="match status" value="1"/>
</dbReference>
<dbReference type="CDD" id="cd16268">
    <property type="entry name" value="EF2_II"/>
    <property type="match status" value="1"/>
</dbReference>
<dbReference type="GO" id="GO:0005829">
    <property type="term" value="C:cytosol"/>
    <property type="evidence" value="ECO:0007669"/>
    <property type="project" value="TreeGrafter"/>
</dbReference>
<dbReference type="GO" id="GO:0005525">
    <property type="term" value="F:GTP binding"/>
    <property type="evidence" value="ECO:0007669"/>
    <property type="project" value="UniProtKB-KW"/>
</dbReference>
<evidence type="ECO:0000313" key="4">
    <source>
        <dbReference type="Ensembl" id="ENSCSAVP00000003009.1"/>
    </source>
</evidence>
<dbReference type="PANTHER" id="PTHR42908:SF3">
    <property type="entry name" value="ELONGATION FACTOR-LIKE GTPASE 1"/>
    <property type="match status" value="1"/>
</dbReference>
<dbReference type="Gene3D" id="3.40.50.300">
    <property type="entry name" value="P-loop containing nucleotide triphosphate hydrolases"/>
    <property type="match status" value="1"/>
</dbReference>
<dbReference type="Gene3D" id="3.30.230.10">
    <property type="match status" value="1"/>
</dbReference>
<evidence type="ECO:0000313" key="5">
    <source>
        <dbReference type="Proteomes" id="UP000007875"/>
    </source>
</evidence>
<dbReference type="InterPro" id="IPR000640">
    <property type="entry name" value="EFG_V-like"/>
</dbReference>
<proteinExistence type="predicted"/>
<dbReference type="FunFam" id="3.30.70.870:FF:000002">
    <property type="entry name" value="Translation elongation factor 2"/>
    <property type="match status" value="1"/>
</dbReference>
<dbReference type="InterPro" id="IPR035647">
    <property type="entry name" value="EFG_III/V"/>
</dbReference>
<dbReference type="InterPro" id="IPR027417">
    <property type="entry name" value="P-loop_NTPase"/>
</dbReference>
<dbReference type="InterPro" id="IPR009000">
    <property type="entry name" value="Transl_B-barrel_sf"/>
</dbReference>
<dbReference type="PRINTS" id="PR00315">
    <property type="entry name" value="ELONGATNFCT"/>
</dbReference>
<evidence type="ECO:0000259" key="3">
    <source>
        <dbReference type="PROSITE" id="PS51722"/>
    </source>
</evidence>
<dbReference type="SUPFAM" id="SSF54211">
    <property type="entry name" value="Ribosomal protein S5 domain 2-like"/>
    <property type="match status" value="1"/>
</dbReference>
<dbReference type="NCBIfam" id="TIGR00231">
    <property type="entry name" value="small_GTP"/>
    <property type="match status" value="1"/>
</dbReference>
<dbReference type="InterPro" id="IPR020568">
    <property type="entry name" value="Ribosomal_Su5_D2-typ_SF"/>
</dbReference>